<evidence type="ECO:0000256" key="7">
    <source>
        <dbReference type="ARBA" id="ARBA00023237"/>
    </source>
</evidence>
<comment type="subcellular location">
    <subcellularLocation>
        <location evidence="1">Cell outer membrane</location>
        <topology evidence="1">Multi-pass membrane protein</topology>
    </subcellularLocation>
</comment>
<sequence>MRPHRLMTSTGRTLIVVMLLTLLGAHLVVAQGEIPPTYQDLPLLLRGEIGARWTGMGGACMALVDDGSAAYWNPAGLGKIRRIEILGGMNWLDNTIDTEYYDNPNTSSVSRTRFEDLAFSYPFPTYRGSFVLTGSVYRQTSYEQYLNRWALVNTDTLRDIETRDVALTAWSGAFAVQLSQSLFLGAEAHFNTGDMKMKETYYPWGACPEPGGIFEQTSSLGGYGGKLGLVYLPHPMASMGMVLKLPERISVRGSEVITSNHDPCEDLYQSIRYDIDLPYSFGFGLGFTPDNFMIGFDLVHTDWRQLHFPGRVRDPATGQYYYDATTDLRAGVEYSIPIQNPVRVWAGYAYVPMELNLFIIEKNRSRFSLGAGILVEESLTIDFTWQRTTSERKHLESFYSEKQEIDRAIVTLAFRF</sequence>
<proteinExistence type="inferred from homology"/>
<organism evidence="8 9">
    <name type="scientific">Eiseniibacteriota bacterium</name>
    <dbReference type="NCBI Taxonomy" id="2212470"/>
    <lineage>
        <taxon>Bacteria</taxon>
        <taxon>Candidatus Eiseniibacteriota</taxon>
    </lineage>
</organism>
<keyword evidence="3" id="KW-1134">Transmembrane beta strand</keyword>
<comment type="similarity">
    <text evidence="2">Belongs to the OmpP1/FadL family.</text>
</comment>
<dbReference type="SUPFAM" id="SSF56935">
    <property type="entry name" value="Porins"/>
    <property type="match status" value="1"/>
</dbReference>
<dbReference type="InterPro" id="IPR005017">
    <property type="entry name" value="OMPP1/FadL/TodX"/>
</dbReference>
<dbReference type="PANTHER" id="PTHR35093:SF8">
    <property type="entry name" value="OUTER MEMBRANE PROTEIN NMB0088-RELATED"/>
    <property type="match status" value="1"/>
</dbReference>
<dbReference type="Gene3D" id="2.40.160.60">
    <property type="entry name" value="Outer membrane protein transport protein (OMPP1/FadL/TodX)"/>
    <property type="match status" value="1"/>
</dbReference>
<evidence type="ECO:0000256" key="1">
    <source>
        <dbReference type="ARBA" id="ARBA00004571"/>
    </source>
</evidence>
<evidence type="ECO:0000313" key="9">
    <source>
        <dbReference type="Proteomes" id="UP001594288"/>
    </source>
</evidence>
<keyword evidence="4" id="KW-0812">Transmembrane</keyword>
<dbReference type="Proteomes" id="UP001594288">
    <property type="component" value="Unassembled WGS sequence"/>
</dbReference>
<evidence type="ECO:0000256" key="2">
    <source>
        <dbReference type="ARBA" id="ARBA00008163"/>
    </source>
</evidence>
<keyword evidence="6" id="KW-0472">Membrane</keyword>
<dbReference type="EMBL" id="JBHPEI010000008">
    <property type="protein sequence ID" value="MFC1799482.1"/>
    <property type="molecule type" value="Genomic_DNA"/>
</dbReference>
<keyword evidence="7" id="KW-0998">Cell outer membrane</keyword>
<protein>
    <submittedName>
        <fullName evidence="8">OmpP1/FadL family transporter</fullName>
    </submittedName>
</protein>
<evidence type="ECO:0000256" key="3">
    <source>
        <dbReference type="ARBA" id="ARBA00022452"/>
    </source>
</evidence>
<comment type="caution">
    <text evidence="8">The sequence shown here is derived from an EMBL/GenBank/DDBJ whole genome shotgun (WGS) entry which is preliminary data.</text>
</comment>
<keyword evidence="5" id="KW-0732">Signal</keyword>
<reference evidence="8 9" key="1">
    <citation type="submission" date="2024-09" db="EMBL/GenBank/DDBJ databases">
        <authorList>
            <person name="D'Angelo T."/>
        </authorList>
    </citation>
    <scope>NUCLEOTIDE SEQUENCE [LARGE SCALE GENOMIC DNA]</scope>
    <source>
        <strain evidence="8">SAG AM-311-F02</strain>
    </source>
</reference>
<evidence type="ECO:0000313" key="8">
    <source>
        <dbReference type="EMBL" id="MFC1799482.1"/>
    </source>
</evidence>
<evidence type="ECO:0000256" key="4">
    <source>
        <dbReference type="ARBA" id="ARBA00022692"/>
    </source>
</evidence>
<evidence type="ECO:0000256" key="5">
    <source>
        <dbReference type="ARBA" id="ARBA00022729"/>
    </source>
</evidence>
<accession>A0ABV6YNH1</accession>
<keyword evidence="9" id="KW-1185">Reference proteome</keyword>
<gene>
    <name evidence="8" type="ORF">ACFL2Z_01030</name>
</gene>
<dbReference type="PANTHER" id="PTHR35093">
    <property type="entry name" value="OUTER MEMBRANE PROTEIN NMB0088-RELATED"/>
    <property type="match status" value="1"/>
</dbReference>
<evidence type="ECO:0000256" key="6">
    <source>
        <dbReference type="ARBA" id="ARBA00023136"/>
    </source>
</evidence>
<name>A0ABV6YNH1_UNCEI</name>